<dbReference type="Gene3D" id="1.10.486.10">
    <property type="entry name" value="PCRA, domain 4"/>
    <property type="match status" value="1"/>
</dbReference>
<keyword evidence="6" id="KW-0269">Exonuclease</keyword>
<keyword evidence="20" id="KW-1185">Reference proteome</keyword>
<dbReference type="SUPFAM" id="SSF52540">
    <property type="entry name" value="P-loop containing nucleoside triphosphate hydrolases"/>
    <property type="match status" value="1"/>
</dbReference>
<dbReference type="EC" id="5.6.2.4" evidence="12"/>
<evidence type="ECO:0000256" key="4">
    <source>
        <dbReference type="ARBA" id="ARBA00022801"/>
    </source>
</evidence>
<feature type="domain" description="UvrD-like helicase ATP-binding" evidence="17">
    <location>
        <begin position="3"/>
        <end position="469"/>
    </location>
</feature>
<feature type="binding site" evidence="15">
    <location>
        <begin position="24"/>
        <end position="31"/>
    </location>
    <ligand>
        <name>ATP</name>
        <dbReference type="ChEBI" id="CHEBI:30616"/>
    </ligand>
</feature>
<dbReference type="InterPro" id="IPR038726">
    <property type="entry name" value="PDDEXK_AddAB-type"/>
</dbReference>
<evidence type="ECO:0000256" key="11">
    <source>
        <dbReference type="ARBA" id="ARBA00034617"/>
    </source>
</evidence>
<feature type="domain" description="UvrD-like helicase C-terminal" evidence="18">
    <location>
        <begin position="486"/>
        <end position="774"/>
    </location>
</feature>
<dbReference type="Gene3D" id="3.90.320.10">
    <property type="match status" value="1"/>
</dbReference>
<dbReference type="InterPro" id="IPR014017">
    <property type="entry name" value="DNA_helicase_UvrD-like_C"/>
</dbReference>
<evidence type="ECO:0000256" key="2">
    <source>
        <dbReference type="ARBA" id="ARBA00022741"/>
    </source>
</evidence>
<dbReference type="InterPro" id="IPR014151">
    <property type="entry name" value="DNA_helicase_AddA"/>
</dbReference>
<dbReference type="InterPro" id="IPR027417">
    <property type="entry name" value="P-loop_NTPase"/>
</dbReference>
<evidence type="ECO:0000256" key="14">
    <source>
        <dbReference type="ARBA" id="ARBA00048988"/>
    </source>
</evidence>
<dbReference type="InterPro" id="IPR000212">
    <property type="entry name" value="DNA_helicase_UvrD/REP"/>
</dbReference>
<dbReference type="InterPro" id="IPR011335">
    <property type="entry name" value="Restrct_endonuc-II-like"/>
</dbReference>
<dbReference type="Gene3D" id="3.40.50.300">
    <property type="entry name" value="P-loop containing nucleotide triphosphate hydrolases"/>
    <property type="match status" value="4"/>
</dbReference>
<keyword evidence="1" id="KW-0540">Nuclease</keyword>
<dbReference type="SUPFAM" id="SSF52980">
    <property type="entry name" value="Restriction endonuclease-like"/>
    <property type="match status" value="1"/>
</dbReference>
<dbReference type="NCBIfam" id="TIGR02784">
    <property type="entry name" value="addA_alphas"/>
    <property type="match status" value="1"/>
</dbReference>
<evidence type="ECO:0000256" key="5">
    <source>
        <dbReference type="ARBA" id="ARBA00022806"/>
    </source>
</evidence>
<gene>
    <name evidence="19" type="primary">addA</name>
    <name evidence="19" type="ORF">QF118_03135</name>
</gene>
<evidence type="ECO:0000313" key="19">
    <source>
        <dbReference type="EMBL" id="WGW04561.1"/>
    </source>
</evidence>
<evidence type="ECO:0000256" key="16">
    <source>
        <dbReference type="SAM" id="MobiDB-lite"/>
    </source>
</evidence>
<keyword evidence="3" id="KW-0227">DNA damage</keyword>
<dbReference type="Pfam" id="PF12705">
    <property type="entry name" value="PDDEXK_1"/>
    <property type="match status" value="1"/>
</dbReference>
<dbReference type="EMBL" id="CP124616">
    <property type="protein sequence ID" value="WGW04561.1"/>
    <property type="molecule type" value="Genomic_DNA"/>
</dbReference>
<dbReference type="PANTHER" id="PTHR11070">
    <property type="entry name" value="UVRD / RECB / PCRA DNA HELICASE FAMILY MEMBER"/>
    <property type="match status" value="1"/>
</dbReference>
<comment type="catalytic activity">
    <reaction evidence="11">
        <text>Couples ATP hydrolysis with the unwinding of duplex DNA by translocating in the 3'-5' direction.</text>
        <dbReference type="EC" id="5.6.2.4"/>
    </reaction>
</comment>
<keyword evidence="10" id="KW-0413">Isomerase</keyword>
<dbReference type="PANTHER" id="PTHR11070:SF2">
    <property type="entry name" value="ATP-DEPENDENT DNA HELICASE SRS2"/>
    <property type="match status" value="1"/>
</dbReference>
<dbReference type="Proteomes" id="UP001241605">
    <property type="component" value="Chromosome"/>
</dbReference>
<comment type="catalytic activity">
    <reaction evidence="14">
        <text>ATP + H2O = ADP + phosphate + H(+)</text>
        <dbReference type="Rhea" id="RHEA:13065"/>
        <dbReference type="ChEBI" id="CHEBI:15377"/>
        <dbReference type="ChEBI" id="CHEBI:15378"/>
        <dbReference type="ChEBI" id="CHEBI:30616"/>
        <dbReference type="ChEBI" id="CHEBI:43474"/>
        <dbReference type="ChEBI" id="CHEBI:456216"/>
        <dbReference type="EC" id="5.6.2.4"/>
    </reaction>
</comment>
<proteinExistence type="predicted"/>
<dbReference type="GO" id="GO:0004386">
    <property type="term" value="F:helicase activity"/>
    <property type="evidence" value="ECO:0007669"/>
    <property type="project" value="UniProtKB-KW"/>
</dbReference>
<organism evidence="19 20">
    <name type="scientific">Tropicibacter oceani</name>
    <dbReference type="NCBI Taxonomy" id="3058420"/>
    <lineage>
        <taxon>Bacteria</taxon>
        <taxon>Pseudomonadati</taxon>
        <taxon>Pseudomonadota</taxon>
        <taxon>Alphaproteobacteria</taxon>
        <taxon>Rhodobacterales</taxon>
        <taxon>Roseobacteraceae</taxon>
        <taxon>Tropicibacter</taxon>
    </lineage>
</organism>
<evidence type="ECO:0000256" key="1">
    <source>
        <dbReference type="ARBA" id="ARBA00022722"/>
    </source>
</evidence>
<sequence>MTRDLATQRQVDAAAPGNSTWLAANAGSGKTRVLTDRVARLLLEGVLPEHILCLTYTKAAASEMQNRLFRRLGAWAMLDGQALRAELRTLGVETALDDDFLRQARTLFARAIETPGGLRIQTIHSFCASLLRRFPLEAKVSPQFQEMVDRSGELLRAEILDQIAEGPDAHLVQAIAPYISGDDAESLLAELTRHRDAFALAPSDAAIHAAYGLAEGLTLDTLPAQVFLGSEQALFQQIIPHLRASGVYDNALADALEAGIAADPAGLTALEAAVLTKAGTVSKRLLSKGLTKNAPDLAEAFAQLMQRVEDARQTRLALLAAQRDIALHRFAARFIPTYELAKQRRGWLDFDDLITRARDLLNDPKVAAWVLYKLDGGIDHILVDEAQDTSPVQWQVIERLAQEFTSGEGARTDTRRTIFVVGDKKQSIYSFQGADPAEFDRMRDEFRERLLHTDAPLAAMELEHSFRSADPILRLVDCTFDNAQESGFVPDQKHRAFKDRMPGRVDLWPVVETVKEDVDAEWFDPVDRVGVQHHTVILAKRIADFIHGTIQAETPLPIEKGHSGDYQARPVHAGDFLILVRARSRLFSEIIRACKQKGLPIAGADRLKVMAELAVRDIMALLSFLSTPEDDLSLATALRSPLFGISEQALFDLAHRRTERYLWEALRKNREKFPAVMQVIDDLRDQTDFLRPYDLIERILTRHKGRQLLVGRLGAEAEDGINALLVQALAYERSDIPSLTGFLQWAEADNLEIKRAAESAGKTLRVMTVHGAKGLEAPIVIMPDCAERRDTLRASLLRDQGGLLWKQTSDALPARHAAAIQDAKDAEAREHDRLLYVGLTRAEKWLIVAASGDTGKSGAAWYDKVARGMQGVGAEETLFDFGDLGSGKGLTVRHGDWSALDMTRPTTVADLSPDLPSHLTRAAPLPQIPPATVSPSDLGGPKALPGDEGDDEGAAKERGSLIHELLELLAPLPAETRESAGQALLTAKGFWPGAEPLLRESLGVLQAPDLAPFFAPGTLAEVPVAADLPGIGRIHGIIDRLVVTPDKITVLDFKSNRVLPANADAVPEGLKRQMGAYARALGQIYPGREIETGLIWTINAQYMPLPHDTVTQALGRM</sequence>
<evidence type="ECO:0000256" key="9">
    <source>
        <dbReference type="ARBA" id="ARBA00023204"/>
    </source>
</evidence>
<protein>
    <recommendedName>
        <fullName evidence="12">DNA 3'-5' helicase</fullName>
        <ecNumber evidence="12">5.6.2.4</ecNumber>
    </recommendedName>
    <alternativeName>
        <fullName evidence="13">DNA 3'-5' helicase II</fullName>
    </alternativeName>
</protein>
<dbReference type="RefSeq" id="WP_282301196.1">
    <property type="nucleotide sequence ID" value="NZ_CP124616.1"/>
</dbReference>
<evidence type="ECO:0000256" key="10">
    <source>
        <dbReference type="ARBA" id="ARBA00023235"/>
    </source>
</evidence>
<keyword evidence="2 15" id="KW-0547">Nucleotide-binding</keyword>
<name>A0ABY8QKL5_9RHOB</name>
<accession>A0ABY8QKL5</accession>
<dbReference type="Pfam" id="PF00580">
    <property type="entry name" value="UvrD-helicase"/>
    <property type="match status" value="1"/>
</dbReference>
<evidence type="ECO:0000259" key="18">
    <source>
        <dbReference type="PROSITE" id="PS51217"/>
    </source>
</evidence>
<dbReference type="InterPro" id="IPR014016">
    <property type="entry name" value="UvrD-like_ATP-bd"/>
</dbReference>
<keyword evidence="9" id="KW-0234">DNA repair</keyword>
<keyword evidence="8" id="KW-0238">DNA-binding</keyword>
<evidence type="ECO:0000256" key="12">
    <source>
        <dbReference type="ARBA" id="ARBA00034808"/>
    </source>
</evidence>
<keyword evidence="7 15" id="KW-0067">ATP-binding</keyword>
<keyword evidence="5 15" id="KW-0347">Helicase</keyword>
<evidence type="ECO:0000256" key="6">
    <source>
        <dbReference type="ARBA" id="ARBA00022839"/>
    </source>
</evidence>
<evidence type="ECO:0000256" key="15">
    <source>
        <dbReference type="PROSITE-ProRule" id="PRU00560"/>
    </source>
</evidence>
<evidence type="ECO:0000313" key="20">
    <source>
        <dbReference type="Proteomes" id="UP001241605"/>
    </source>
</evidence>
<feature type="region of interest" description="Disordered" evidence="16">
    <location>
        <begin position="912"/>
        <end position="954"/>
    </location>
</feature>
<evidence type="ECO:0000256" key="3">
    <source>
        <dbReference type="ARBA" id="ARBA00022763"/>
    </source>
</evidence>
<keyword evidence="4 15" id="KW-0378">Hydrolase</keyword>
<evidence type="ECO:0000256" key="8">
    <source>
        <dbReference type="ARBA" id="ARBA00023125"/>
    </source>
</evidence>
<dbReference type="Pfam" id="PF13361">
    <property type="entry name" value="UvrD_C"/>
    <property type="match status" value="1"/>
</dbReference>
<reference evidence="19 20" key="1">
    <citation type="submission" date="2023-05" db="EMBL/GenBank/DDBJ databases">
        <title>YMD87, complete Genome.</title>
        <authorList>
            <person name="Zhang J."/>
            <person name="Xu X."/>
        </authorList>
    </citation>
    <scope>NUCLEOTIDE SEQUENCE [LARGE SCALE GENOMIC DNA]</scope>
    <source>
        <strain evidence="19 20">YMD87</strain>
    </source>
</reference>
<dbReference type="PROSITE" id="PS51217">
    <property type="entry name" value="UVRD_HELICASE_CTER"/>
    <property type="match status" value="1"/>
</dbReference>
<dbReference type="PROSITE" id="PS51198">
    <property type="entry name" value="UVRD_HELICASE_ATP_BIND"/>
    <property type="match status" value="1"/>
</dbReference>
<evidence type="ECO:0000259" key="17">
    <source>
        <dbReference type="PROSITE" id="PS51198"/>
    </source>
</evidence>
<evidence type="ECO:0000256" key="13">
    <source>
        <dbReference type="ARBA" id="ARBA00034923"/>
    </source>
</evidence>
<evidence type="ECO:0000256" key="7">
    <source>
        <dbReference type="ARBA" id="ARBA00022840"/>
    </source>
</evidence>
<dbReference type="InterPro" id="IPR011604">
    <property type="entry name" value="PDDEXK-like_dom_sf"/>
</dbReference>